<comment type="similarity">
    <text evidence="1">Belongs to the glycosyl hydrolase 63 family.</text>
</comment>
<keyword evidence="3" id="KW-0326">Glycosidase</keyword>
<dbReference type="InterPro" id="IPR012341">
    <property type="entry name" value="6hp_glycosidase-like_sf"/>
</dbReference>
<dbReference type="Pfam" id="PF22422">
    <property type="entry name" value="MGH1-like_GH"/>
    <property type="match status" value="1"/>
</dbReference>
<dbReference type="STRING" id="321267.SHM7688_01464"/>
<dbReference type="AlphaFoldDB" id="A0A0P1EP60"/>
<evidence type="ECO:0000256" key="3">
    <source>
        <dbReference type="ARBA" id="ARBA00023295"/>
    </source>
</evidence>
<dbReference type="InterPro" id="IPR008928">
    <property type="entry name" value="6-hairpin_glycosidase_sf"/>
</dbReference>
<evidence type="ECO:0000256" key="2">
    <source>
        <dbReference type="ARBA" id="ARBA00022801"/>
    </source>
</evidence>
<protein>
    <recommendedName>
        <fullName evidence="4">Mannosylglycerate hydrolase MGH1-like glycoside hydrolase domain-containing protein</fullName>
    </recommendedName>
</protein>
<keyword evidence="2" id="KW-0378">Hydrolase</keyword>
<dbReference type="EMBL" id="CYPW01000011">
    <property type="protein sequence ID" value="CUH52024.1"/>
    <property type="molecule type" value="Genomic_DNA"/>
</dbReference>
<evidence type="ECO:0000256" key="1">
    <source>
        <dbReference type="ARBA" id="ARBA00010833"/>
    </source>
</evidence>
<dbReference type="PANTHER" id="PTHR10412">
    <property type="entry name" value="MANNOSYL-OLIGOSACCHARIDE GLUCOSIDASE"/>
    <property type="match status" value="1"/>
</dbReference>
<dbReference type="GO" id="GO:0004573">
    <property type="term" value="F:Glc3Man9GlcNAc2 oligosaccharide glucosidase activity"/>
    <property type="evidence" value="ECO:0007669"/>
    <property type="project" value="InterPro"/>
</dbReference>
<organism evidence="5 6">
    <name type="scientific">Shimia marina</name>
    <dbReference type="NCBI Taxonomy" id="321267"/>
    <lineage>
        <taxon>Bacteria</taxon>
        <taxon>Pseudomonadati</taxon>
        <taxon>Pseudomonadota</taxon>
        <taxon>Alphaproteobacteria</taxon>
        <taxon>Rhodobacterales</taxon>
        <taxon>Roseobacteraceae</taxon>
    </lineage>
</organism>
<keyword evidence="6" id="KW-1185">Reference proteome</keyword>
<name>A0A0P1EP60_9RHOB</name>
<evidence type="ECO:0000259" key="4">
    <source>
        <dbReference type="Pfam" id="PF22422"/>
    </source>
</evidence>
<dbReference type="OrthoDB" id="9781878at2"/>
<evidence type="ECO:0000313" key="6">
    <source>
        <dbReference type="Proteomes" id="UP000054823"/>
    </source>
</evidence>
<dbReference type="Proteomes" id="UP000054823">
    <property type="component" value="Unassembled WGS sequence"/>
</dbReference>
<dbReference type="Gene3D" id="1.50.10.10">
    <property type="match status" value="1"/>
</dbReference>
<proteinExistence type="inferred from homology"/>
<feature type="domain" description="Mannosylglycerate hydrolase MGH1-like glycoside hydrolase" evidence="4">
    <location>
        <begin position="31"/>
        <end position="403"/>
    </location>
</feature>
<dbReference type="InterPro" id="IPR004888">
    <property type="entry name" value="Glycoside_hydrolase_63"/>
</dbReference>
<gene>
    <name evidence="5" type="ORF">SHM7688_01464</name>
</gene>
<accession>A0A0P1EP60</accession>
<reference evidence="5 6" key="1">
    <citation type="submission" date="2015-09" db="EMBL/GenBank/DDBJ databases">
        <authorList>
            <consortium name="Swine Surveillance"/>
        </authorList>
    </citation>
    <scope>NUCLEOTIDE SEQUENCE [LARGE SCALE GENOMIC DNA]</scope>
    <source>
        <strain evidence="5 6">CECT 7688</strain>
    </source>
</reference>
<dbReference type="GO" id="GO:0009311">
    <property type="term" value="P:oligosaccharide metabolic process"/>
    <property type="evidence" value="ECO:0007669"/>
    <property type="project" value="InterPro"/>
</dbReference>
<sequence length="414" mass="46551">MTHDISLTEQARDVLITNDRGSYTVPTAGLYPYQWNWDSAVAALGFAQFDVERAWVELETLFQGQWADGMVPHILFHKNDPGYFPGPEVWGCEGPIPSSGIIQPPIAATMAHLVWQRDPEMGRPRMAALYPKMVKWHSWIMRWRLHRGAVCTTHPWETGRDNAPDWDKTMARMDASDVGEYTRRDTSHVNAEDRPTKYDYDRYITLVQLGRRLNWDQAAMLAQSPFRVADPTMTFTTLRAARDLVKMGTALGEDTQTLEADVARLEAGAATLWNEELGGFDSRDVHSGEWAGCLSNASYLCWFAGVENRVMLTKLRSIMERVAYPVPSNDPDAETFDARRYWRGPTWAIVNMLIGLGLADMGHEEEATDLAKKTAHLIKEHGFAEYFDPFSGAAAGGGSFTWTAAVWLAWAGRA</sequence>
<dbReference type="PANTHER" id="PTHR10412:SF11">
    <property type="entry name" value="MANNOSYL-OLIGOSACCHARIDE GLUCOSIDASE"/>
    <property type="match status" value="1"/>
</dbReference>
<dbReference type="InterPro" id="IPR054491">
    <property type="entry name" value="MGH1-like_GH"/>
</dbReference>
<dbReference type="GO" id="GO:0006487">
    <property type="term" value="P:protein N-linked glycosylation"/>
    <property type="evidence" value="ECO:0007669"/>
    <property type="project" value="TreeGrafter"/>
</dbReference>
<dbReference type="RefSeq" id="WP_058239257.1">
    <property type="nucleotide sequence ID" value="NZ_CYPW01000011.1"/>
</dbReference>
<evidence type="ECO:0000313" key="5">
    <source>
        <dbReference type="EMBL" id="CUH52024.1"/>
    </source>
</evidence>
<dbReference type="SUPFAM" id="SSF48208">
    <property type="entry name" value="Six-hairpin glycosidases"/>
    <property type="match status" value="1"/>
</dbReference>